<dbReference type="Gene3D" id="3.10.350.10">
    <property type="entry name" value="LysM domain"/>
    <property type="match status" value="1"/>
</dbReference>
<dbReference type="InterPro" id="IPR018392">
    <property type="entry name" value="LysM"/>
</dbReference>
<keyword evidence="4" id="KW-1185">Reference proteome</keyword>
<feature type="domain" description="LysM" evidence="2">
    <location>
        <begin position="169"/>
        <end position="212"/>
    </location>
</feature>
<evidence type="ECO:0000256" key="1">
    <source>
        <dbReference type="SAM" id="SignalP"/>
    </source>
</evidence>
<dbReference type="PANTHER" id="PTHR21666">
    <property type="entry name" value="PEPTIDASE-RELATED"/>
    <property type="match status" value="1"/>
</dbReference>
<keyword evidence="1" id="KW-0732">Signal</keyword>
<dbReference type="InterPro" id="IPR036779">
    <property type="entry name" value="LysM_dom_sf"/>
</dbReference>
<dbReference type="InterPro" id="IPR050570">
    <property type="entry name" value="Cell_wall_metabolism_enzyme"/>
</dbReference>
<organism evidence="3 4">
    <name type="scientific">Bacillus zhangzhouensis</name>
    <dbReference type="NCBI Taxonomy" id="1178540"/>
    <lineage>
        <taxon>Bacteria</taxon>
        <taxon>Bacillati</taxon>
        <taxon>Bacillota</taxon>
        <taxon>Bacilli</taxon>
        <taxon>Bacillales</taxon>
        <taxon>Bacillaceae</taxon>
        <taxon>Bacillus</taxon>
    </lineage>
</organism>
<evidence type="ECO:0000313" key="4">
    <source>
        <dbReference type="Proteomes" id="UP000028091"/>
    </source>
</evidence>
<dbReference type="Gene3D" id="2.70.70.10">
    <property type="entry name" value="Glucose Permease (Domain IIA)"/>
    <property type="match status" value="1"/>
</dbReference>
<gene>
    <name evidence="3" type="ORF">BA70_13205</name>
</gene>
<dbReference type="EMBL" id="JOTP01000004">
    <property type="protein sequence ID" value="KEP27285.1"/>
    <property type="molecule type" value="Genomic_DNA"/>
</dbReference>
<dbReference type="SUPFAM" id="SSF51261">
    <property type="entry name" value="Duplicated hybrid motif"/>
    <property type="match status" value="1"/>
</dbReference>
<proteinExistence type="predicted"/>
<protein>
    <submittedName>
        <fullName evidence="3">Peptidase M23</fullName>
    </submittedName>
</protein>
<dbReference type="Pfam" id="PF01476">
    <property type="entry name" value="LysM"/>
    <property type="match status" value="1"/>
</dbReference>
<dbReference type="OrthoDB" id="9805070at2"/>
<dbReference type="RefSeq" id="WP_034318825.1">
    <property type="nucleotide sequence ID" value="NZ_JOTP01000004.1"/>
</dbReference>
<dbReference type="Pfam" id="PF01551">
    <property type="entry name" value="Peptidase_M23"/>
    <property type="match status" value="1"/>
</dbReference>
<dbReference type="InterPro" id="IPR011055">
    <property type="entry name" value="Dup_hybrid_motif"/>
</dbReference>
<evidence type="ECO:0000259" key="2">
    <source>
        <dbReference type="PROSITE" id="PS51782"/>
    </source>
</evidence>
<dbReference type="Proteomes" id="UP000028091">
    <property type="component" value="Unassembled WGS sequence"/>
</dbReference>
<feature type="chain" id="PRO_5001759082" evidence="1">
    <location>
        <begin position="24"/>
        <end position="215"/>
    </location>
</feature>
<dbReference type="SUPFAM" id="SSF54106">
    <property type="entry name" value="LysM domain"/>
    <property type="match status" value="1"/>
</dbReference>
<evidence type="ECO:0000313" key="3">
    <source>
        <dbReference type="EMBL" id="KEP27285.1"/>
    </source>
</evidence>
<dbReference type="GO" id="GO:0004222">
    <property type="term" value="F:metalloendopeptidase activity"/>
    <property type="evidence" value="ECO:0007669"/>
    <property type="project" value="TreeGrafter"/>
</dbReference>
<name>A0A081LDF9_9BACI</name>
<reference evidence="3 4" key="1">
    <citation type="submission" date="2012-09" db="EMBL/GenBank/DDBJ databases">
        <title>Genome Sequence of Bacillus sp. DW5-4.</title>
        <authorList>
            <person name="Lai Q."/>
            <person name="Liu Y."/>
            <person name="Shao Z."/>
        </authorList>
    </citation>
    <scope>NUCLEOTIDE SEQUENCE [LARGE SCALE GENOMIC DNA]</scope>
    <source>
        <strain evidence="3 4">DW5-4</strain>
    </source>
</reference>
<dbReference type="PANTHER" id="PTHR21666:SF270">
    <property type="entry name" value="MUREIN HYDROLASE ACTIVATOR ENVC"/>
    <property type="match status" value="1"/>
</dbReference>
<dbReference type="InterPro" id="IPR016047">
    <property type="entry name" value="M23ase_b-sheet_dom"/>
</dbReference>
<sequence length="215" mass="23885">MKRYCFICVSCVLLFILSPFAHAQKTTEWVEPVKGEVTDLFGTRGGSHKGLDIAAPEGESIFAASEGVVTRSYVSATYGEVVFIRHPNGYETVYAHLHERHVTNGDDVQAGQPIGIIGNTGASRGTHLHFEVHRGNWSVSKEDAVDPLTIIAMDRFQEPALHVNGHEKYTYVIQQGDTLWSIAKEHQMTVDQLKKINALTTHLIRTGDRLMISTK</sequence>
<comment type="caution">
    <text evidence="3">The sequence shown here is derived from an EMBL/GenBank/DDBJ whole genome shotgun (WGS) entry which is preliminary data.</text>
</comment>
<dbReference type="AlphaFoldDB" id="A0A081LDF9"/>
<dbReference type="PROSITE" id="PS51782">
    <property type="entry name" value="LYSM"/>
    <property type="match status" value="1"/>
</dbReference>
<accession>A0A081LDF9</accession>
<dbReference type="CDD" id="cd00118">
    <property type="entry name" value="LysM"/>
    <property type="match status" value="1"/>
</dbReference>
<dbReference type="SMART" id="SM00257">
    <property type="entry name" value="LysM"/>
    <property type="match status" value="1"/>
</dbReference>
<dbReference type="CDD" id="cd12797">
    <property type="entry name" value="M23_peptidase"/>
    <property type="match status" value="1"/>
</dbReference>
<feature type="signal peptide" evidence="1">
    <location>
        <begin position="1"/>
        <end position="23"/>
    </location>
</feature>
<dbReference type="eggNOG" id="COG0739">
    <property type="taxonomic scope" value="Bacteria"/>
</dbReference>